<gene>
    <name evidence="14" type="ORF">BTA35_0204200</name>
</gene>
<keyword evidence="5" id="KW-0479">Metal-binding</keyword>
<dbReference type="Pfam" id="PF01435">
    <property type="entry name" value="Peptidase_M48"/>
    <property type="match status" value="1"/>
</dbReference>
<name>A0A1T1HG39_OCELI</name>
<dbReference type="InterPro" id="IPR001915">
    <property type="entry name" value="Peptidase_M48"/>
</dbReference>
<evidence type="ECO:0000259" key="12">
    <source>
        <dbReference type="Pfam" id="PF01435"/>
    </source>
</evidence>
<evidence type="ECO:0000256" key="10">
    <source>
        <dbReference type="ARBA" id="ARBA00023136"/>
    </source>
</evidence>
<sequence length="569" mass="63569">MDSDKRFTKISSGIVSDNQTGLQWTTFVIGQKKNESGVFSGDAKAFSWRQLNALLKKLNTEKGYAGYQDWRIPSAKEVQELFTADCNSEVISSDDDSVFWTSTRDSEGMAFSAQKSLVRIQSMPSTEKLAVRLVRLQQSKTADSNNVRIPQVEGTDVISSLKSNVNQAIKQTAVDAEALRDRGVAKFKEAGLDQKLQKARDKVDELAPKGQKILKDKIAQLTEDTEEQSGFLARYDKKTKRILYLYLAMVFLSGFFFIYILQIILYIISLFSDSSQGMSFFGTVFPFFDWEYYKASYYTTLFLTPVILLGSLFAWFRNSNGRAVAKAFNGKELIPGHIKNKKLQKLDLMVEKMAKQANIRKPAVFIIKDSSVNAFAAGKSEDDSIIGVTTGLLQRFDQQEIQAVVAHEFGHIINKDVKISMLAMAAVFGFSSIAVVALAIWMSRNLLSDGSTQARAQLALWFGVLALLVLLVGGIMALCGFLMQKAISRQREFFADAESVKLTGSNKGLISALEKIRDNTYPTAVENKMSLQFSHAFIFGSKIFNLLDTHPPLDERIERLKSEDAQNDL</sequence>
<accession>A0A1T1HG39</accession>
<dbReference type="InterPro" id="IPR050083">
    <property type="entry name" value="HtpX_protease"/>
</dbReference>
<feature type="transmembrane region" description="Helical" evidence="11">
    <location>
        <begin position="295"/>
        <end position="316"/>
    </location>
</feature>
<feature type="domain" description="Lcl C-terminal" evidence="13">
    <location>
        <begin position="13"/>
        <end position="135"/>
    </location>
</feature>
<feature type="transmembrane region" description="Helical" evidence="11">
    <location>
        <begin position="461"/>
        <end position="483"/>
    </location>
</feature>
<evidence type="ECO:0000313" key="14">
    <source>
        <dbReference type="EMBL" id="OOV88687.1"/>
    </source>
</evidence>
<dbReference type="GO" id="GO:0004222">
    <property type="term" value="F:metalloendopeptidase activity"/>
    <property type="evidence" value="ECO:0007669"/>
    <property type="project" value="InterPro"/>
</dbReference>
<keyword evidence="3" id="KW-0645">Protease</keyword>
<evidence type="ECO:0000259" key="13">
    <source>
        <dbReference type="Pfam" id="PF07603"/>
    </source>
</evidence>
<dbReference type="Proteomes" id="UP000190064">
    <property type="component" value="Unassembled WGS sequence"/>
</dbReference>
<keyword evidence="9" id="KW-0482">Metalloprotease</keyword>
<dbReference type="GO" id="GO:0006508">
    <property type="term" value="P:proteolysis"/>
    <property type="evidence" value="ECO:0007669"/>
    <property type="project" value="UniProtKB-KW"/>
</dbReference>
<keyword evidence="10 11" id="KW-0472">Membrane</keyword>
<dbReference type="GO" id="GO:0046872">
    <property type="term" value="F:metal ion binding"/>
    <property type="evidence" value="ECO:0007669"/>
    <property type="project" value="UniProtKB-KW"/>
</dbReference>
<keyword evidence="6" id="KW-0378">Hydrolase</keyword>
<dbReference type="RefSeq" id="WP_077243134.1">
    <property type="nucleotide sequence ID" value="NZ_FXTS01000004.1"/>
</dbReference>
<dbReference type="Pfam" id="PF07603">
    <property type="entry name" value="Lcl_C"/>
    <property type="match status" value="1"/>
</dbReference>
<dbReference type="Gene3D" id="3.30.2010.10">
    <property type="entry name" value="Metalloproteases ('zincins'), catalytic domain"/>
    <property type="match status" value="1"/>
</dbReference>
<evidence type="ECO:0000256" key="5">
    <source>
        <dbReference type="ARBA" id="ARBA00022723"/>
    </source>
</evidence>
<feature type="transmembrane region" description="Helical" evidence="11">
    <location>
        <begin position="243"/>
        <end position="268"/>
    </location>
</feature>
<keyword evidence="4 11" id="KW-0812">Transmembrane</keyword>
<dbReference type="PANTHER" id="PTHR43221:SF2">
    <property type="entry name" value="PROTEASE HTPX HOMOLOG"/>
    <property type="match status" value="1"/>
</dbReference>
<dbReference type="PANTHER" id="PTHR43221">
    <property type="entry name" value="PROTEASE HTPX"/>
    <property type="match status" value="1"/>
</dbReference>
<evidence type="ECO:0000256" key="7">
    <source>
        <dbReference type="ARBA" id="ARBA00022833"/>
    </source>
</evidence>
<dbReference type="EMBL" id="MTSD02000001">
    <property type="protein sequence ID" value="OOV88687.1"/>
    <property type="molecule type" value="Genomic_DNA"/>
</dbReference>
<organism evidence="14 15">
    <name type="scientific">Oceanospirillum linum</name>
    <dbReference type="NCBI Taxonomy" id="966"/>
    <lineage>
        <taxon>Bacteria</taxon>
        <taxon>Pseudomonadati</taxon>
        <taxon>Pseudomonadota</taxon>
        <taxon>Gammaproteobacteria</taxon>
        <taxon>Oceanospirillales</taxon>
        <taxon>Oceanospirillaceae</taxon>
        <taxon>Oceanospirillum</taxon>
    </lineage>
</organism>
<proteinExistence type="predicted"/>
<evidence type="ECO:0000256" key="8">
    <source>
        <dbReference type="ARBA" id="ARBA00022989"/>
    </source>
</evidence>
<dbReference type="AlphaFoldDB" id="A0A1T1HG39"/>
<dbReference type="InterPro" id="IPR011460">
    <property type="entry name" value="Lcl_C"/>
</dbReference>
<reference evidence="14" key="1">
    <citation type="submission" date="2017-02" db="EMBL/GenBank/DDBJ databases">
        <title>Draft Genome Sequence of the Salt Water Bacterium Oceanospirillum linum ATCC 11336.</title>
        <authorList>
            <person name="Trachtenberg A.M."/>
            <person name="Carney J.G."/>
            <person name="Linnane J.D."/>
            <person name="Rheaume B.A."/>
            <person name="Pitts N.L."/>
            <person name="Mykles D.L."/>
            <person name="Maclea K.S."/>
        </authorList>
    </citation>
    <scope>NUCLEOTIDE SEQUENCE [LARGE SCALE GENOMIC DNA]</scope>
    <source>
        <strain evidence="14">ATCC 11336</strain>
    </source>
</reference>
<evidence type="ECO:0000313" key="15">
    <source>
        <dbReference type="Proteomes" id="UP000190064"/>
    </source>
</evidence>
<comment type="caution">
    <text evidence="14">The sequence shown here is derived from an EMBL/GenBank/DDBJ whole genome shotgun (WGS) entry which is preliminary data.</text>
</comment>
<keyword evidence="7" id="KW-0862">Zinc</keyword>
<comment type="cofactor">
    <cofactor evidence="1">
        <name>Zn(2+)</name>
        <dbReference type="ChEBI" id="CHEBI:29105"/>
    </cofactor>
</comment>
<evidence type="ECO:0000256" key="6">
    <source>
        <dbReference type="ARBA" id="ARBA00022801"/>
    </source>
</evidence>
<evidence type="ECO:0000256" key="4">
    <source>
        <dbReference type="ARBA" id="ARBA00022692"/>
    </source>
</evidence>
<dbReference type="STRING" id="966.BTA35_0204200"/>
<evidence type="ECO:0000256" key="3">
    <source>
        <dbReference type="ARBA" id="ARBA00022670"/>
    </source>
</evidence>
<keyword evidence="8 11" id="KW-1133">Transmembrane helix</keyword>
<feature type="domain" description="Peptidase M48" evidence="12">
    <location>
        <begin position="343"/>
        <end position="563"/>
    </location>
</feature>
<keyword evidence="15" id="KW-1185">Reference proteome</keyword>
<evidence type="ECO:0000256" key="2">
    <source>
        <dbReference type="ARBA" id="ARBA00022475"/>
    </source>
</evidence>
<evidence type="ECO:0000256" key="9">
    <source>
        <dbReference type="ARBA" id="ARBA00023049"/>
    </source>
</evidence>
<evidence type="ECO:0000256" key="11">
    <source>
        <dbReference type="SAM" id="Phobius"/>
    </source>
</evidence>
<keyword evidence="2" id="KW-1003">Cell membrane</keyword>
<feature type="transmembrane region" description="Helical" evidence="11">
    <location>
        <begin position="421"/>
        <end position="441"/>
    </location>
</feature>
<protein>
    <submittedName>
        <fullName evidence="14">Uncharacterized protein</fullName>
    </submittedName>
</protein>
<evidence type="ECO:0000256" key="1">
    <source>
        <dbReference type="ARBA" id="ARBA00001947"/>
    </source>
</evidence>